<proteinExistence type="inferred from homology"/>
<feature type="transmembrane region" description="Helical" evidence="2">
    <location>
        <begin position="80"/>
        <end position="103"/>
    </location>
</feature>
<gene>
    <name evidence="4" type="primary">pglF</name>
    <name evidence="4" type="ORF">AQS8620_00018</name>
</gene>
<dbReference type="SUPFAM" id="SSF51735">
    <property type="entry name" value="NAD(P)-binding Rossmann-fold domains"/>
    <property type="match status" value="1"/>
</dbReference>
<comment type="similarity">
    <text evidence="1">Belongs to the polysaccharide synthase family.</text>
</comment>
<evidence type="ECO:0000313" key="5">
    <source>
        <dbReference type="Proteomes" id="UP000193862"/>
    </source>
</evidence>
<dbReference type="PANTHER" id="PTHR43318">
    <property type="entry name" value="UDP-N-ACETYLGLUCOSAMINE 4,6-DEHYDRATASE"/>
    <property type="match status" value="1"/>
</dbReference>
<dbReference type="InterPro" id="IPR036291">
    <property type="entry name" value="NAD(P)-bd_dom_sf"/>
</dbReference>
<keyword evidence="4" id="KW-0456">Lyase</keyword>
<keyword evidence="5" id="KW-1185">Reference proteome</keyword>
<dbReference type="EC" id="4.2.1.135" evidence="4"/>
<accession>A0A1Y5R651</accession>
<protein>
    <submittedName>
        <fullName evidence="4">UDP-N-acetyl-alpha-D-glucosamine C6 dehydratase</fullName>
        <ecNumber evidence="4">4.2.1.135</ecNumber>
    </submittedName>
</protein>
<dbReference type="InterPro" id="IPR029063">
    <property type="entry name" value="SAM-dependent_MTases_sf"/>
</dbReference>
<dbReference type="InterPro" id="IPR003869">
    <property type="entry name" value="Polysac_CapD-like"/>
</dbReference>
<organism evidence="4 5">
    <name type="scientific">Aquimixticola soesokkakensis</name>
    <dbReference type="NCBI Taxonomy" id="1519096"/>
    <lineage>
        <taxon>Bacteria</taxon>
        <taxon>Pseudomonadati</taxon>
        <taxon>Pseudomonadota</taxon>
        <taxon>Alphaproteobacteria</taxon>
        <taxon>Rhodobacterales</taxon>
        <taxon>Paracoccaceae</taxon>
        <taxon>Aquimixticola</taxon>
    </lineage>
</organism>
<dbReference type="InterPro" id="IPR051203">
    <property type="entry name" value="Polysaccharide_Synthase-Rel"/>
</dbReference>
<reference evidence="4 5" key="1">
    <citation type="submission" date="2017-03" db="EMBL/GenBank/DDBJ databases">
        <authorList>
            <person name="Afonso C.L."/>
            <person name="Miller P.J."/>
            <person name="Scott M.A."/>
            <person name="Spackman E."/>
            <person name="Goraichik I."/>
            <person name="Dimitrov K.M."/>
            <person name="Suarez D.L."/>
            <person name="Swayne D.E."/>
        </authorList>
    </citation>
    <scope>NUCLEOTIDE SEQUENCE [LARGE SCALE GENOMIC DNA]</scope>
    <source>
        <strain evidence="4 5">CECT 8620</strain>
    </source>
</reference>
<feature type="transmembrane region" description="Helical" evidence="2">
    <location>
        <begin position="115"/>
        <end position="138"/>
    </location>
</feature>
<evidence type="ECO:0000256" key="1">
    <source>
        <dbReference type="ARBA" id="ARBA00007430"/>
    </source>
</evidence>
<sequence length="635" mass="68675">MNIVTWLIGLRRRNKFAILLGMDGLAALIALALSMGMIGALGLPGVDIGFKALPIIAGTSFLTVFFGYRLGLHEIKLKYFALYGMGRSGMVAAGVALCFFVAARGFGLPFPDGFFVLYGLALYVLLVAQRFVALELLYTLYKMARTHRPVAIYGAGATGARLAADLKRHDKFVPVAFIDEDQGRVGSIAARLPIISPAQIEALVADHGVTTVFLAIPSLSATKATLISRRLRGYGLNVRSVPLLKEMQGDFTDLSVSNLNDPEVFVDRGRLGGAYRASLSDFDGKRALVTGAGGSIGSELCRQLIAGGVSHLTMFDQNEYALYQLDQELSDLIKVRGCKVTRVLGSVCDAALVRRVIAERSPQIIYHAAAYKHVPLVEENIVSGVSNNVLGTRIVAQIALELGVEQFVLVSSDKAVRPANVMGASKRMAELVVQDLATRSKTCRFSMVRFGNVLGSSGSVIPLFERQIQRGGPVTLTHPDMTRYFMSVPEAVTLVMLAGTYAKGGDVFVLDMGEPVRIRDLADQMIRAAGYSVRDAANPEGDIEIRITGIRPGEKLYEELLIGEGRVTTPHPKIMRAQEDYLSEIEVANMLRELQAAAATQDEATVRQLLLQRVVGYGVQAERNPQGAVLTGPAE</sequence>
<feature type="transmembrane region" description="Helical" evidence="2">
    <location>
        <begin position="48"/>
        <end position="68"/>
    </location>
</feature>
<keyword evidence="2" id="KW-0812">Transmembrane</keyword>
<dbReference type="AlphaFoldDB" id="A0A1Y5R651"/>
<dbReference type="Pfam" id="PF13727">
    <property type="entry name" value="CoA_binding_3"/>
    <property type="match status" value="1"/>
</dbReference>
<keyword evidence="2" id="KW-0472">Membrane</keyword>
<keyword evidence="2" id="KW-1133">Transmembrane helix</keyword>
<dbReference type="EMBL" id="FWFS01000001">
    <property type="protein sequence ID" value="SLN10048.1"/>
    <property type="molecule type" value="Genomic_DNA"/>
</dbReference>
<evidence type="ECO:0000256" key="2">
    <source>
        <dbReference type="SAM" id="Phobius"/>
    </source>
</evidence>
<dbReference type="GO" id="GO:0016829">
    <property type="term" value="F:lyase activity"/>
    <property type="evidence" value="ECO:0007669"/>
    <property type="project" value="UniProtKB-KW"/>
</dbReference>
<feature type="domain" description="Polysaccharide biosynthesis protein CapD-like" evidence="3">
    <location>
        <begin position="288"/>
        <end position="578"/>
    </location>
</feature>
<feature type="transmembrane region" description="Helical" evidence="2">
    <location>
        <begin position="16"/>
        <end position="42"/>
    </location>
</feature>
<dbReference type="Pfam" id="PF02719">
    <property type="entry name" value="Polysacc_synt_2"/>
    <property type="match status" value="1"/>
</dbReference>
<dbReference type="SUPFAM" id="SSF53335">
    <property type="entry name" value="S-adenosyl-L-methionine-dependent methyltransferases"/>
    <property type="match status" value="1"/>
</dbReference>
<dbReference type="Proteomes" id="UP000193862">
    <property type="component" value="Unassembled WGS sequence"/>
</dbReference>
<dbReference type="CDD" id="cd05237">
    <property type="entry name" value="UDP_invert_4-6DH_SDR_e"/>
    <property type="match status" value="1"/>
</dbReference>
<evidence type="ECO:0000259" key="3">
    <source>
        <dbReference type="Pfam" id="PF02719"/>
    </source>
</evidence>
<name>A0A1Y5R651_9RHOB</name>
<evidence type="ECO:0000313" key="4">
    <source>
        <dbReference type="EMBL" id="SLN10048.1"/>
    </source>
</evidence>
<dbReference type="PANTHER" id="PTHR43318:SF1">
    <property type="entry name" value="POLYSACCHARIDE BIOSYNTHESIS PROTEIN EPSC-RELATED"/>
    <property type="match status" value="1"/>
</dbReference>
<dbReference type="RefSeq" id="WP_085834793.1">
    <property type="nucleotide sequence ID" value="NZ_FWFS01000001.1"/>
</dbReference>
<dbReference type="Gene3D" id="3.40.50.720">
    <property type="entry name" value="NAD(P)-binding Rossmann-like Domain"/>
    <property type="match status" value="2"/>
</dbReference>